<evidence type="ECO:0000313" key="2">
    <source>
        <dbReference type="Proteomes" id="UP001165489"/>
    </source>
</evidence>
<evidence type="ECO:0000313" key="1">
    <source>
        <dbReference type="EMBL" id="MCH7411114.1"/>
    </source>
</evidence>
<protein>
    <submittedName>
        <fullName evidence="1">Uncharacterized protein</fullName>
    </submittedName>
</protein>
<sequence>MAKRLRRDPIYIAPEIIGHINENGTPIVFDERTGEELNPNNPFDKIKIYGRQVIGWFLKPAQNMVRYKTQNKGFIVLMICLSYIEGVEEYRTGQSSRNRSNEFFRNGLHRMYPRKFTDNDLDRFYREARCGLFHNGMVRGQIIINSSFEESLSFPESGTIKVSPSKFLRDIITDFESYIRTLKENIAARELFDNSFSNL</sequence>
<name>A0ABS9V4H6_9BACT</name>
<dbReference type="Proteomes" id="UP001165489">
    <property type="component" value="Unassembled WGS sequence"/>
</dbReference>
<gene>
    <name evidence="1" type="ORF">MM239_17045</name>
</gene>
<dbReference type="EMBL" id="JAKZGP010000059">
    <property type="protein sequence ID" value="MCH7411114.1"/>
    <property type="molecule type" value="Genomic_DNA"/>
</dbReference>
<accession>A0ABS9V4H6</accession>
<reference evidence="1" key="1">
    <citation type="submission" date="2022-03" db="EMBL/GenBank/DDBJ databases">
        <title>De novo assembled genomes of Belliella spp. (Cyclobacteriaceae) strains.</title>
        <authorList>
            <person name="Szabo A."/>
            <person name="Korponai K."/>
            <person name="Felfoldi T."/>
        </authorList>
    </citation>
    <scope>NUCLEOTIDE SEQUENCE</scope>
    <source>
        <strain evidence="1">DSM 111904</strain>
    </source>
</reference>
<dbReference type="RefSeq" id="WP_241349467.1">
    <property type="nucleotide sequence ID" value="NZ_JAKZGP010000059.1"/>
</dbReference>
<proteinExistence type="predicted"/>
<organism evidence="1 2">
    <name type="scientific">Belliella filtrata</name>
    <dbReference type="NCBI Taxonomy" id="2923435"/>
    <lineage>
        <taxon>Bacteria</taxon>
        <taxon>Pseudomonadati</taxon>
        <taxon>Bacteroidota</taxon>
        <taxon>Cytophagia</taxon>
        <taxon>Cytophagales</taxon>
        <taxon>Cyclobacteriaceae</taxon>
        <taxon>Belliella</taxon>
    </lineage>
</organism>
<comment type="caution">
    <text evidence="1">The sequence shown here is derived from an EMBL/GenBank/DDBJ whole genome shotgun (WGS) entry which is preliminary data.</text>
</comment>
<keyword evidence="2" id="KW-1185">Reference proteome</keyword>